<evidence type="ECO:0000256" key="1">
    <source>
        <dbReference type="SAM" id="MobiDB-lite"/>
    </source>
</evidence>
<reference evidence="2 3" key="1">
    <citation type="submission" date="2020-12" db="EMBL/GenBank/DDBJ databases">
        <title>Bacterial novel species Adhaeribacter sp. BT258 isolated from soil.</title>
        <authorList>
            <person name="Jung H.-Y."/>
        </authorList>
    </citation>
    <scope>NUCLEOTIDE SEQUENCE [LARGE SCALE GENOMIC DNA]</scope>
    <source>
        <strain evidence="2 3">BT258</strain>
    </source>
</reference>
<name>A0ABS1BZJ2_9BACT</name>
<dbReference type="RefSeq" id="WP_200505301.1">
    <property type="nucleotide sequence ID" value="NZ_JAEHFX010000002.1"/>
</dbReference>
<dbReference type="Pfam" id="PF14123">
    <property type="entry name" value="DUF4290"/>
    <property type="match status" value="1"/>
</dbReference>
<gene>
    <name evidence="2" type="ORF">I5M27_06135</name>
</gene>
<feature type="compositionally biased region" description="Basic residues" evidence="1">
    <location>
        <begin position="203"/>
        <end position="221"/>
    </location>
</feature>
<sequence length="221" mass="25289">MVASSTFKQELLLREYGINVHNLVKYILTLDDRAHRTRAAQLLVNLMARLNPSIGSVQDAQQKLWNHLFVMADGQLDVDAPFELSAMEYLNDKPQIVEIPTKVPKFKHYGKNVEALVQKVSEIENEDERKAAIISLGKLMKALYKAYNKDTVSDEVILSEMRILSQGKLNIELPGGETSTLFDVSPGVQQQKTYSQKEPQQQQHKHKKHGQHQQHRQKHKN</sequence>
<feature type="region of interest" description="Disordered" evidence="1">
    <location>
        <begin position="180"/>
        <end position="221"/>
    </location>
</feature>
<protein>
    <submittedName>
        <fullName evidence="2">DUF4290 domain-containing protein</fullName>
    </submittedName>
</protein>
<dbReference type="InterPro" id="IPR025632">
    <property type="entry name" value="DUF4290"/>
</dbReference>
<dbReference type="EMBL" id="JAEHFX010000002">
    <property type="protein sequence ID" value="MBK0402556.1"/>
    <property type="molecule type" value="Genomic_DNA"/>
</dbReference>
<feature type="compositionally biased region" description="Polar residues" evidence="1">
    <location>
        <begin position="180"/>
        <end position="194"/>
    </location>
</feature>
<dbReference type="InterPro" id="IPR016024">
    <property type="entry name" value="ARM-type_fold"/>
</dbReference>
<keyword evidence="3" id="KW-1185">Reference proteome</keyword>
<organism evidence="2 3">
    <name type="scientific">Adhaeribacter terrigena</name>
    <dbReference type="NCBI Taxonomy" id="2793070"/>
    <lineage>
        <taxon>Bacteria</taxon>
        <taxon>Pseudomonadati</taxon>
        <taxon>Bacteroidota</taxon>
        <taxon>Cytophagia</taxon>
        <taxon>Cytophagales</taxon>
        <taxon>Hymenobacteraceae</taxon>
        <taxon>Adhaeribacter</taxon>
    </lineage>
</organism>
<dbReference type="SUPFAM" id="SSF48371">
    <property type="entry name" value="ARM repeat"/>
    <property type="match status" value="1"/>
</dbReference>
<evidence type="ECO:0000313" key="3">
    <source>
        <dbReference type="Proteomes" id="UP000644147"/>
    </source>
</evidence>
<accession>A0ABS1BZJ2</accession>
<comment type="caution">
    <text evidence="2">The sequence shown here is derived from an EMBL/GenBank/DDBJ whole genome shotgun (WGS) entry which is preliminary data.</text>
</comment>
<dbReference type="Proteomes" id="UP000644147">
    <property type="component" value="Unassembled WGS sequence"/>
</dbReference>
<evidence type="ECO:0000313" key="2">
    <source>
        <dbReference type="EMBL" id="MBK0402556.1"/>
    </source>
</evidence>
<proteinExistence type="predicted"/>